<feature type="transmembrane region" description="Helical" evidence="1">
    <location>
        <begin position="322"/>
        <end position="342"/>
    </location>
</feature>
<feature type="transmembrane region" description="Helical" evidence="1">
    <location>
        <begin position="123"/>
        <end position="146"/>
    </location>
</feature>
<comment type="caution">
    <text evidence="2">The sequence shown here is derived from an EMBL/GenBank/DDBJ whole genome shotgun (WGS) entry which is preliminary data.</text>
</comment>
<dbReference type="InterPro" id="IPR045691">
    <property type="entry name" value="DUF6056"/>
</dbReference>
<evidence type="ECO:0000313" key="3">
    <source>
        <dbReference type="Proteomes" id="UP001519921"/>
    </source>
</evidence>
<keyword evidence="1" id="KW-0472">Membrane</keyword>
<dbReference type="EMBL" id="JAHXPT010000006">
    <property type="protein sequence ID" value="MBW6410267.1"/>
    <property type="molecule type" value="Genomic_DNA"/>
</dbReference>
<feature type="transmembrane region" description="Helical" evidence="1">
    <location>
        <begin position="178"/>
        <end position="196"/>
    </location>
</feature>
<organism evidence="2 3">
    <name type="scientific">Clostridium weizhouense</name>
    <dbReference type="NCBI Taxonomy" id="2859781"/>
    <lineage>
        <taxon>Bacteria</taxon>
        <taxon>Bacillati</taxon>
        <taxon>Bacillota</taxon>
        <taxon>Clostridia</taxon>
        <taxon>Eubacteriales</taxon>
        <taxon>Clostridiaceae</taxon>
        <taxon>Clostridium</taxon>
    </lineage>
</organism>
<feature type="transmembrane region" description="Helical" evidence="1">
    <location>
        <begin position="284"/>
        <end position="302"/>
    </location>
</feature>
<feature type="transmembrane region" description="Helical" evidence="1">
    <location>
        <begin position="373"/>
        <end position="390"/>
    </location>
</feature>
<dbReference type="Pfam" id="PF19528">
    <property type="entry name" value="DUF6056"/>
    <property type="match status" value="1"/>
</dbReference>
<keyword evidence="1" id="KW-0812">Transmembrane</keyword>
<dbReference type="Proteomes" id="UP001519921">
    <property type="component" value="Unassembled WGS sequence"/>
</dbReference>
<feature type="transmembrane region" description="Helical" evidence="1">
    <location>
        <begin position="152"/>
        <end position="171"/>
    </location>
</feature>
<feature type="transmembrane region" description="Helical" evidence="1">
    <location>
        <begin position="9"/>
        <end position="30"/>
    </location>
</feature>
<feature type="transmembrane region" description="Helical" evidence="1">
    <location>
        <begin position="89"/>
        <end position="111"/>
    </location>
</feature>
<accession>A0ABS7ANL6</accession>
<proteinExistence type="predicted"/>
<feature type="transmembrane region" description="Helical" evidence="1">
    <location>
        <begin position="225"/>
        <end position="244"/>
    </location>
</feature>
<protein>
    <submittedName>
        <fullName evidence="2">Uncharacterized protein</fullName>
    </submittedName>
</protein>
<dbReference type="RefSeq" id="WP_219779440.1">
    <property type="nucleotide sequence ID" value="NZ_JAHXPT010000006.1"/>
</dbReference>
<feature type="transmembrane region" description="Helical" evidence="1">
    <location>
        <begin position="348"/>
        <end position="366"/>
    </location>
</feature>
<evidence type="ECO:0000313" key="2">
    <source>
        <dbReference type="EMBL" id="MBW6410267.1"/>
    </source>
</evidence>
<name>A0ABS7ANL6_9CLOT</name>
<evidence type="ECO:0000256" key="1">
    <source>
        <dbReference type="SAM" id="Phobius"/>
    </source>
</evidence>
<keyword evidence="3" id="KW-1185">Reference proteome</keyword>
<reference evidence="2 3" key="1">
    <citation type="submission" date="2021-07" db="EMBL/GenBank/DDBJ databases">
        <title>Clostridium weizhouense sp. nov., an anaerobic bacterium isolated from activated sludge of Petroleum wastewater.</title>
        <authorList>
            <person name="Li Q."/>
        </authorList>
    </citation>
    <scope>NUCLEOTIDE SEQUENCE [LARGE SCALE GENOMIC DNA]</scope>
    <source>
        <strain evidence="2 3">YB-6</strain>
    </source>
</reference>
<feature type="transmembrane region" description="Helical" evidence="1">
    <location>
        <begin position="202"/>
        <end position="218"/>
    </location>
</feature>
<sequence length="595" mass="69286">MVKKYNKRYLLILFLCILSGMFLFFLSININTPFMGEDFALVSFSSHYEPSSIGEHISLIMQRIIRQASTWNIRIGEQIAIIFCSTNKLYYYIGNAIISVLYVLLIPIYAFGRKMKMTEKNDVISVIISFCLIILFQPALGEIFFWRTGSGNYLWAVFILLTFTIPLRVIFDNRNLLENKKVLILLHTILGFFAGLTNENTVITFIIIYVCTIIYRIIKKQKVYLWIWSSFISLGIGFLVMIFAPSTAIRIQTYKKIFGIEHVTVKDYIYRTINIIHRFFTENIMLVSILLVIIIVYIILNYKKINEAKQKEQLCKYKSASINLIFLLSSALSAGALIGAPYVETRAFFLIDFFMIGCIIYFSIQIINEINKFISAITYLLLGILIILTVKENITIFKTYDAYNKFINTNYSVIQEAKKSNQSSVKISPYNNINNRILNTREDYIQSNLQHLERYFEIKVFFSIEDLYTIDESQLNAKYIEIMNGMDYVEYNQTEKQLKVIGWAAIENMQSENNDISILLKSDSKTYKFITNKYKRKDVSEYYNNSKYEDTGFLLDISDAKKIIENGTYVIGVCIKDNENNSNYIMYTKNKIEVN</sequence>
<gene>
    <name evidence="2" type="ORF">KYD98_09180</name>
</gene>
<keyword evidence="1" id="KW-1133">Transmembrane helix</keyword>